<comment type="caution">
    <text evidence="4">The sequence shown here is derived from an EMBL/GenBank/DDBJ whole genome shotgun (WGS) entry which is preliminary data.</text>
</comment>
<keyword evidence="1" id="KW-0433">Leucine-rich repeat</keyword>
<dbReference type="Pfam" id="PF13855">
    <property type="entry name" value="LRR_8"/>
    <property type="match status" value="1"/>
</dbReference>
<dbReference type="PANTHER" id="PTHR48051:SF1">
    <property type="entry name" value="RAS SUPPRESSOR PROTEIN 1"/>
    <property type="match status" value="1"/>
</dbReference>
<dbReference type="SUPFAM" id="SSF52047">
    <property type="entry name" value="RNI-like"/>
    <property type="match status" value="1"/>
</dbReference>
<dbReference type="PANTHER" id="PTHR48051">
    <property type="match status" value="1"/>
</dbReference>
<dbReference type="EMBL" id="JACAGB010000003">
    <property type="protein sequence ID" value="KAF6374467.1"/>
    <property type="molecule type" value="Genomic_DNA"/>
</dbReference>
<organism evidence="4 5">
    <name type="scientific">Pipistrellus kuhlii</name>
    <name type="common">Kuhl's pipistrelle</name>
    <dbReference type="NCBI Taxonomy" id="59472"/>
    <lineage>
        <taxon>Eukaryota</taxon>
        <taxon>Metazoa</taxon>
        <taxon>Chordata</taxon>
        <taxon>Craniata</taxon>
        <taxon>Vertebrata</taxon>
        <taxon>Euteleostomi</taxon>
        <taxon>Mammalia</taxon>
        <taxon>Eutheria</taxon>
        <taxon>Laurasiatheria</taxon>
        <taxon>Chiroptera</taxon>
        <taxon>Yangochiroptera</taxon>
        <taxon>Vespertilionidae</taxon>
        <taxon>Pipistrellus</taxon>
    </lineage>
</organism>
<sequence length="516" mass="59216">MQNHPQLLRRPLPPKLPKLPLHKTKVHRTKTDKIKPSHEKFAQDETTLVEVDKTNFPDVVSRKQPQTLVNIQTLSLNYHAQRKVAGISKPHKFSKNVYWSIPETATNSIFLPSFNPISRRVFGKETRQMEKSRKPKEEPSEMKTISDDDMLKDILILSSKFSKPLNAPSLVTIPEVKEVQPKYYMTYTFKHPMDFSATMPCPLPKTIPVHAQKHLQPPDHLQRTTAVTNIDPLLDIVLPVPVLPRKPHKQSIIETQVIGNENLEIVPKQIMLTPSEGIKPRKRDEADANVVRGEGFKTVSATKYETIAAMTNLAIVNCQIYGRNALNLKGFFILNCPDLTPLASQLIYLNLSFNDICIFPKEIYCLKHLQVLILRNNPIRIIPDEIQQLKLLRVFNIAFNMITNLPLGLFSLYHLEELDVSYNSIDSIPNEIQKLRSLKKLVVDGNDLTSFPSGILKLHLKKIRFENTFTIPSLWKENSLNSPQRLTQIAALFFLKNDLHKHYVEIPDEIQMLLNW</sequence>
<dbReference type="GO" id="GO:0005737">
    <property type="term" value="C:cytoplasm"/>
    <property type="evidence" value="ECO:0007669"/>
    <property type="project" value="TreeGrafter"/>
</dbReference>
<proteinExistence type="predicted"/>
<dbReference type="PROSITE" id="PS51450">
    <property type="entry name" value="LRR"/>
    <property type="match status" value="2"/>
</dbReference>
<evidence type="ECO:0000256" key="1">
    <source>
        <dbReference type="ARBA" id="ARBA00022614"/>
    </source>
</evidence>
<feature type="region of interest" description="Disordered" evidence="3">
    <location>
        <begin position="1"/>
        <end position="32"/>
    </location>
</feature>
<keyword evidence="2" id="KW-0677">Repeat</keyword>
<dbReference type="InterPro" id="IPR003591">
    <property type="entry name" value="Leu-rich_rpt_typical-subtyp"/>
</dbReference>
<dbReference type="InterPro" id="IPR050216">
    <property type="entry name" value="LRR_domain-containing"/>
</dbReference>
<evidence type="ECO:0000313" key="5">
    <source>
        <dbReference type="Proteomes" id="UP000558488"/>
    </source>
</evidence>
<name>A0A7J7ZJL4_PIPKU</name>
<keyword evidence="5" id="KW-1185">Reference proteome</keyword>
<dbReference type="InterPro" id="IPR032675">
    <property type="entry name" value="LRR_dom_sf"/>
</dbReference>
<gene>
    <name evidence="4" type="ORF">mPipKuh1_010959</name>
</gene>
<evidence type="ECO:0008006" key="6">
    <source>
        <dbReference type="Google" id="ProtNLM"/>
    </source>
</evidence>
<dbReference type="SMART" id="SM00369">
    <property type="entry name" value="LRR_TYP"/>
    <property type="match status" value="4"/>
</dbReference>
<reference evidence="4 5" key="1">
    <citation type="journal article" date="2020" name="Nature">
        <title>Six reference-quality genomes reveal evolution of bat adaptations.</title>
        <authorList>
            <person name="Jebb D."/>
            <person name="Huang Z."/>
            <person name="Pippel M."/>
            <person name="Hughes G.M."/>
            <person name="Lavrichenko K."/>
            <person name="Devanna P."/>
            <person name="Winkler S."/>
            <person name="Jermiin L.S."/>
            <person name="Skirmuntt E.C."/>
            <person name="Katzourakis A."/>
            <person name="Burkitt-Gray L."/>
            <person name="Ray D.A."/>
            <person name="Sullivan K.A.M."/>
            <person name="Roscito J.G."/>
            <person name="Kirilenko B.M."/>
            <person name="Davalos L.M."/>
            <person name="Corthals A.P."/>
            <person name="Power M.L."/>
            <person name="Jones G."/>
            <person name="Ransome R.D."/>
            <person name="Dechmann D.K.N."/>
            <person name="Locatelli A.G."/>
            <person name="Puechmaille S.J."/>
            <person name="Fedrigo O."/>
            <person name="Jarvis E.D."/>
            <person name="Hiller M."/>
            <person name="Vernes S.C."/>
            <person name="Myers E.W."/>
            <person name="Teeling E.C."/>
        </authorList>
    </citation>
    <scope>NUCLEOTIDE SEQUENCE [LARGE SCALE GENOMIC DNA]</scope>
    <source>
        <strain evidence="4">MPipKuh1</strain>
        <tissue evidence="4">Flight muscle</tissue>
    </source>
</reference>
<evidence type="ECO:0000256" key="2">
    <source>
        <dbReference type="ARBA" id="ARBA00022737"/>
    </source>
</evidence>
<dbReference type="Pfam" id="PF00560">
    <property type="entry name" value="LRR_1"/>
    <property type="match status" value="1"/>
</dbReference>
<accession>A0A7J7ZJL4</accession>
<dbReference type="Proteomes" id="UP000558488">
    <property type="component" value="Unassembled WGS sequence"/>
</dbReference>
<dbReference type="Gene3D" id="3.80.10.10">
    <property type="entry name" value="Ribonuclease Inhibitor"/>
    <property type="match status" value="1"/>
</dbReference>
<feature type="region of interest" description="Disordered" evidence="3">
    <location>
        <begin position="125"/>
        <end position="144"/>
    </location>
</feature>
<protein>
    <recommendedName>
        <fullName evidence="6">Leucine rich repeat containing 63</fullName>
    </recommendedName>
</protein>
<evidence type="ECO:0000313" key="4">
    <source>
        <dbReference type="EMBL" id="KAF6374467.1"/>
    </source>
</evidence>
<dbReference type="InterPro" id="IPR001611">
    <property type="entry name" value="Leu-rich_rpt"/>
</dbReference>
<feature type="compositionally biased region" description="Low complexity" evidence="3">
    <location>
        <begin position="1"/>
        <end position="10"/>
    </location>
</feature>
<evidence type="ECO:0000256" key="3">
    <source>
        <dbReference type="SAM" id="MobiDB-lite"/>
    </source>
</evidence>
<dbReference type="AlphaFoldDB" id="A0A7J7ZJL4"/>